<keyword evidence="1" id="KW-0732">Signal</keyword>
<dbReference type="AlphaFoldDB" id="A0A1H7CSD5"/>
<proteinExistence type="predicted"/>
<dbReference type="EMBL" id="FNYV01000010">
    <property type="protein sequence ID" value="SEJ92491.1"/>
    <property type="molecule type" value="Genomic_DNA"/>
</dbReference>
<dbReference type="SUPFAM" id="SSF50969">
    <property type="entry name" value="YVTN repeat-like/Quinoprotein amine dehydrogenase"/>
    <property type="match status" value="1"/>
</dbReference>
<evidence type="ECO:0000313" key="2">
    <source>
        <dbReference type="EMBL" id="SEJ92491.1"/>
    </source>
</evidence>
<dbReference type="STRING" id="1144548.SAMN05443287_110142"/>
<dbReference type="InterPro" id="IPR011044">
    <property type="entry name" value="Quino_amine_DH_bsu"/>
</dbReference>
<dbReference type="PROSITE" id="PS51257">
    <property type="entry name" value="PROKAR_LIPOPROTEIN"/>
    <property type="match status" value="1"/>
</dbReference>
<evidence type="ECO:0008006" key="4">
    <source>
        <dbReference type="Google" id="ProtNLM"/>
    </source>
</evidence>
<organism evidence="2 3">
    <name type="scientific">Micromonospora phaseoli</name>
    <dbReference type="NCBI Taxonomy" id="1144548"/>
    <lineage>
        <taxon>Bacteria</taxon>
        <taxon>Bacillati</taxon>
        <taxon>Actinomycetota</taxon>
        <taxon>Actinomycetes</taxon>
        <taxon>Micromonosporales</taxon>
        <taxon>Micromonosporaceae</taxon>
        <taxon>Micromonospora</taxon>
    </lineage>
</organism>
<keyword evidence="3" id="KW-1185">Reference proteome</keyword>
<protein>
    <recommendedName>
        <fullName evidence="4">40-residue YVTN family beta-propeller repeat-containing protein</fullName>
    </recommendedName>
</protein>
<dbReference type="SUPFAM" id="SSF63825">
    <property type="entry name" value="YWTD domain"/>
    <property type="match status" value="1"/>
</dbReference>
<evidence type="ECO:0000256" key="1">
    <source>
        <dbReference type="SAM" id="SignalP"/>
    </source>
</evidence>
<feature type="signal peptide" evidence="1">
    <location>
        <begin position="1"/>
        <end position="24"/>
    </location>
</feature>
<gene>
    <name evidence="2" type="ORF">SAMN05443287_110142</name>
</gene>
<reference evidence="3" key="1">
    <citation type="submission" date="2016-10" db="EMBL/GenBank/DDBJ databases">
        <authorList>
            <person name="Varghese N."/>
            <person name="Submissions S."/>
        </authorList>
    </citation>
    <scope>NUCLEOTIDE SEQUENCE [LARGE SCALE GENOMIC DNA]</scope>
    <source>
        <strain evidence="3">CGMCC 4.7038</strain>
    </source>
</reference>
<dbReference type="Gene3D" id="2.130.10.10">
    <property type="entry name" value="YVTN repeat-like/Quinoprotein amine dehydrogenase"/>
    <property type="match status" value="1"/>
</dbReference>
<dbReference type="Proteomes" id="UP000198707">
    <property type="component" value="Unassembled WGS sequence"/>
</dbReference>
<name>A0A1H7CSD5_9ACTN</name>
<accession>A0A1H7CSD5</accession>
<evidence type="ECO:0000313" key="3">
    <source>
        <dbReference type="Proteomes" id="UP000198707"/>
    </source>
</evidence>
<feature type="chain" id="PRO_5039295967" description="40-residue YVTN family beta-propeller repeat-containing protein" evidence="1">
    <location>
        <begin position="25"/>
        <end position="517"/>
    </location>
</feature>
<dbReference type="InterPro" id="IPR015943">
    <property type="entry name" value="WD40/YVTN_repeat-like_dom_sf"/>
</dbReference>
<sequence length="517" mass="53208">MMIAMRSRRVVAVLLAAGTGGLIACSGPPDESGPVRVAELPAEVTGLGPAVFLAEVPDDRRSDLRGLYQVERFGADLAGVAPTRRHVEVGVGDPLSPTVARGLAEDPRDAFVHGGQVRDTVLPEHSSVDSVTPVGAGLAVTGSRCLVLRADGQVRQPSVEARCEAASTGGVLWSVNPTGQWGGVDLTTGTPSPGVTVTGTPFGVTPDGRHLFVTQPGTRRVAVVDTSTGTTMPVDLHLARGVPDHGAVGPAGYAYVRTADRKRRLSLVGVDGTVRDLLSPVGHVAFTPDGTRALVAQPSEGYRIVVVDLASGDVRPLTGAERPTGKLTAVLTDEHALVADVTGAEDRSARQVRPVRLFTVDLTAARLTAVPGEFEASTARLTDAVITLEPGGEVLSLDGQGRAVTVGAGARPGPALPDGRLLYWLDDGAGGTRADRLLVRGADGQQTELSTGADSDQVVSHLLPTPDGGHLLVSLQPARGRGAPGPGSEIVLVRLDGTGDPLLLYQGALLVSLGLTS</sequence>